<dbReference type="InParanoid" id="I7LZN8"/>
<proteinExistence type="predicted"/>
<feature type="compositionally biased region" description="Basic and acidic residues" evidence="2">
    <location>
        <begin position="65"/>
        <end position="102"/>
    </location>
</feature>
<dbReference type="Proteomes" id="UP000009168">
    <property type="component" value="Unassembled WGS sequence"/>
</dbReference>
<dbReference type="RefSeq" id="XP_001032099.3">
    <property type="nucleotide sequence ID" value="XM_001032099.3"/>
</dbReference>
<dbReference type="KEGG" id="tet:TTHERM_00691340"/>
<organism evidence="4 5">
    <name type="scientific">Tetrahymena thermophila (strain SB210)</name>
    <dbReference type="NCBI Taxonomy" id="312017"/>
    <lineage>
        <taxon>Eukaryota</taxon>
        <taxon>Sar</taxon>
        <taxon>Alveolata</taxon>
        <taxon>Ciliophora</taxon>
        <taxon>Intramacronucleata</taxon>
        <taxon>Oligohymenophorea</taxon>
        <taxon>Hymenostomatida</taxon>
        <taxon>Tetrahymenina</taxon>
        <taxon>Tetrahymenidae</taxon>
        <taxon>Tetrahymena</taxon>
    </lineage>
</organism>
<dbReference type="GeneID" id="7833854"/>
<name>I7LZN8_TETTS</name>
<evidence type="ECO:0000256" key="2">
    <source>
        <dbReference type="SAM" id="MobiDB-lite"/>
    </source>
</evidence>
<sequence length="474" mass="56735">MSKKRPQEDSNQDQDYQQEESQKNSSANDEDDKKKENKFMCKCGKGYGLQSSLFNHIRIKHDDNKAEWAKERNVKPGRPKNTETSKDKAQKNPQKKEKKPEGVDNNTWDLLQLYRNPLFNNLIIKFGDKMKENYTGDTSVDKVEKNNWEIYEERRKDIYQTINFCVKDRNDISEKTDFLLRAWAQLLNPANQVSIFIAFVSEYIQKFYDLPDEKKDKIEAFVQKIKINDKETIQDYKNISEKIREVLNKEYKLEKQDGQAQDQQSNQIQGEEEEEDSVNDNNQVEDMQQQQQQLQQQQDQQDLEIYEQQKHELNNGLQNNQVIQNYNQDYEFQQNQQMHYNNYTYQYDNQINNQNNHDNYNNNNNFDNGDFQINELLGQTDYVQEDQPNQNNVSYFNQQSFKFTSYNMIDQISKVQNNISFNNQNSQMLFNCYSQYQNNLNEEEYNEDNENEDNDDDNEDNGDEFNQINQNTYN</sequence>
<feature type="domain" description="C2H2-type" evidence="3">
    <location>
        <begin position="39"/>
        <end position="66"/>
    </location>
</feature>
<keyword evidence="1" id="KW-0479">Metal-binding</keyword>
<feature type="compositionally biased region" description="Low complexity" evidence="2">
    <location>
        <begin position="279"/>
        <end position="300"/>
    </location>
</feature>
<dbReference type="InterPro" id="IPR013087">
    <property type="entry name" value="Znf_C2H2_type"/>
</dbReference>
<dbReference type="EMBL" id="GG662490">
    <property type="protein sequence ID" value="EAR84436.3"/>
    <property type="molecule type" value="Genomic_DNA"/>
</dbReference>
<evidence type="ECO:0000313" key="5">
    <source>
        <dbReference type="Proteomes" id="UP000009168"/>
    </source>
</evidence>
<evidence type="ECO:0000313" key="4">
    <source>
        <dbReference type="EMBL" id="EAR84436.3"/>
    </source>
</evidence>
<protein>
    <submittedName>
        <fullName evidence="4">Zinc finger, C2H2 type family protein</fullName>
    </submittedName>
</protein>
<dbReference type="GO" id="GO:0008270">
    <property type="term" value="F:zinc ion binding"/>
    <property type="evidence" value="ECO:0007669"/>
    <property type="project" value="UniProtKB-KW"/>
</dbReference>
<feature type="region of interest" description="Disordered" evidence="2">
    <location>
        <begin position="444"/>
        <end position="474"/>
    </location>
</feature>
<keyword evidence="1" id="KW-0862">Zinc</keyword>
<keyword evidence="1" id="KW-0863">Zinc-finger</keyword>
<evidence type="ECO:0000256" key="1">
    <source>
        <dbReference type="PROSITE-ProRule" id="PRU00042"/>
    </source>
</evidence>
<feature type="compositionally biased region" description="Acidic residues" evidence="2">
    <location>
        <begin position="444"/>
        <end position="463"/>
    </location>
</feature>
<feature type="region of interest" description="Disordered" evidence="2">
    <location>
        <begin position="65"/>
        <end position="103"/>
    </location>
</feature>
<feature type="region of interest" description="Disordered" evidence="2">
    <location>
        <begin position="254"/>
        <end position="301"/>
    </location>
</feature>
<dbReference type="HOGENOM" id="CLU_576839_0_0_1"/>
<reference evidence="5" key="1">
    <citation type="journal article" date="2006" name="PLoS Biol.">
        <title>Macronuclear genome sequence of the ciliate Tetrahymena thermophila, a model eukaryote.</title>
        <authorList>
            <person name="Eisen J.A."/>
            <person name="Coyne R.S."/>
            <person name="Wu M."/>
            <person name="Wu D."/>
            <person name="Thiagarajan M."/>
            <person name="Wortman J.R."/>
            <person name="Badger J.H."/>
            <person name="Ren Q."/>
            <person name="Amedeo P."/>
            <person name="Jones K.M."/>
            <person name="Tallon L.J."/>
            <person name="Delcher A.L."/>
            <person name="Salzberg S.L."/>
            <person name="Silva J.C."/>
            <person name="Haas B.J."/>
            <person name="Majoros W.H."/>
            <person name="Farzad M."/>
            <person name="Carlton J.M."/>
            <person name="Smith R.K. Jr."/>
            <person name="Garg J."/>
            <person name="Pearlman R.E."/>
            <person name="Karrer K.M."/>
            <person name="Sun L."/>
            <person name="Manning G."/>
            <person name="Elde N.C."/>
            <person name="Turkewitz A.P."/>
            <person name="Asai D.J."/>
            <person name="Wilkes D.E."/>
            <person name="Wang Y."/>
            <person name="Cai H."/>
            <person name="Collins K."/>
            <person name="Stewart B.A."/>
            <person name="Lee S.R."/>
            <person name="Wilamowska K."/>
            <person name="Weinberg Z."/>
            <person name="Ruzzo W.L."/>
            <person name="Wloga D."/>
            <person name="Gaertig J."/>
            <person name="Frankel J."/>
            <person name="Tsao C.-C."/>
            <person name="Gorovsky M.A."/>
            <person name="Keeling P.J."/>
            <person name="Waller R.F."/>
            <person name="Patron N.J."/>
            <person name="Cherry J.M."/>
            <person name="Stover N.A."/>
            <person name="Krieger C.J."/>
            <person name="del Toro C."/>
            <person name="Ryder H.F."/>
            <person name="Williamson S.C."/>
            <person name="Barbeau R.A."/>
            <person name="Hamilton E.P."/>
            <person name="Orias E."/>
        </authorList>
    </citation>
    <scope>NUCLEOTIDE SEQUENCE [LARGE SCALE GENOMIC DNA]</scope>
    <source>
        <strain evidence="5">SB210</strain>
    </source>
</reference>
<feature type="region of interest" description="Disordered" evidence="2">
    <location>
        <begin position="1"/>
        <end position="35"/>
    </location>
</feature>
<dbReference type="STRING" id="312017.I7LZN8"/>
<evidence type="ECO:0000259" key="3">
    <source>
        <dbReference type="PROSITE" id="PS50157"/>
    </source>
</evidence>
<keyword evidence="5" id="KW-1185">Reference proteome</keyword>
<accession>I7LZN8</accession>
<dbReference type="PROSITE" id="PS50157">
    <property type="entry name" value="ZINC_FINGER_C2H2_2"/>
    <property type="match status" value="1"/>
</dbReference>
<feature type="compositionally biased region" description="Low complexity" evidence="2">
    <location>
        <begin position="258"/>
        <end position="269"/>
    </location>
</feature>
<gene>
    <name evidence="4" type="ORF">TTHERM_00691340</name>
</gene>
<dbReference type="AlphaFoldDB" id="I7LZN8"/>